<accession>A0ABV9A370</accession>
<dbReference type="EMBL" id="JBHSFH010000004">
    <property type="protein sequence ID" value="MFC4494029.1"/>
    <property type="molecule type" value="Genomic_DNA"/>
</dbReference>
<name>A0ABV9A370_9ACTN</name>
<organism evidence="1 2">
    <name type="scientific">Streptomyces ovatisporus</name>
    <dbReference type="NCBI Taxonomy" id="1128682"/>
    <lineage>
        <taxon>Bacteria</taxon>
        <taxon>Bacillati</taxon>
        <taxon>Actinomycetota</taxon>
        <taxon>Actinomycetes</taxon>
        <taxon>Kitasatosporales</taxon>
        <taxon>Streptomycetaceae</taxon>
        <taxon>Streptomyces</taxon>
    </lineage>
</organism>
<sequence length="72" mass="8136">MDSYDIVQAGAPALGASLWYRIVEQHFGFFTIEIRELRDFFGSRLIAKAQSYPNETTADIAAVARRAVERMP</sequence>
<keyword evidence="2" id="KW-1185">Reference proteome</keyword>
<evidence type="ECO:0000313" key="2">
    <source>
        <dbReference type="Proteomes" id="UP001595997"/>
    </source>
</evidence>
<dbReference type="Proteomes" id="UP001595997">
    <property type="component" value="Unassembled WGS sequence"/>
</dbReference>
<reference evidence="2" key="1">
    <citation type="journal article" date="2019" name="Int. J. Syst. Evol. Microbiol.">
        <title>The Global Catalogue of Microorganisms (GCM) 10K type strain sequencing project: providing services to taxonomists for standard genome sequencing and annotation.</title>
        <authorList>
            <consortium name="The Broad Institute Genomics Platform"/>
            <consortium name="The Broad Institute Genome Sequencing Center for Infectious Disease"/>
            <person name="Wu L."/>
            <person name="Ma J."/>
        </authorList>
    </citation>
    <scope>NUCLEOTIDE SEQUENCE [LARGE SCALE GENOMIC DNA]</scope>
    <source>
        <strain evidence="2">CGMCC 4.7357</strain>
    </source>
</reference>
<gene>
    <name evidence="1" type="ORF">ACFPA8_07775</name>
</gene>
<dbReference type="RefSeq" id="WP_386444244.1">
    <property type="nucleotide sequence ID" value="NZ_JBHSFH010000004.1"/>
</dbReference>
<protein>
    <submittedName>
        <fullName evidence="1">Uncharacterized protein</fullName>
    </submittedName>
</protein>
<proteinExistence type="predicted"/>
<comment type="caution">
    <text evidence="1">The sequence shown here is derived from an EMBL/GenBank/DDBJ whole genome shotgun (WGS) entry which is preliminary data.</text>
</comment>
<evidence type="ECO:0000313" key="1">
    <source>
        <dbReference type="EMBL" id="MFC4494029.1"/>
    </source>
</evidence>